<evidence type="ECO:0000259" key="1">
    <source>
        <dbReference type="Pfam" id="PF13847"/>
    </source>
</evidence>
<proteinExistence type="predicted"/>
<dbReference type="PANTHER" id="PTHR43591:SF24">
    <property type="entry name" value="2-METHOXY-6-POLYPRENYL-1,4-BENZOQUINOL METHYLASE, MITOCHONDRIAL"/>
    <property type="match status" value="1"/>
</dbReference>
<dbReference type="InterPro" id="IPR029063">
    <property type="entry name" value="SAM-dependent_MTases_sf"/>
</dbReference>
<dbReference type="GO" id="GO:0008168">
    <property type="term" value="F:methyltransferase activity"/>
    <property type="evidence" value="ECO:0007669"/>
    <property type="project" value="UniProtKB-KW"/>
</dbReference>
<keyword evidence="2" id="KW-0830">Ubiquinone</keyword>
<dbReference type="SUPFAM" id="SSF53335">
    <property type="entry name" value="S-adenosyl-L-methionine-dependent methyltransferases"/>
    <property type="match status" value="1"/>
</dbReference>
<feature type="domain" description="Methyltransferase" evidence="1">
    <location>
        <begin position="42"/>
        <end position="164"/>
    </location>
</feature>
<keyword evidence="2" id="KW-0808">Transferase</keyword>
<dbReference type="Pfam" id="PF13847">
    <property type="entry name" value="Methyltransf_31"/>
    <property type="match status" value="1"/>
</dbReference>
<dbReference type="CDD" id="cd02440">
    <property type="entry name" value="AdoMet_MTases"/>
    <property type="match status" value="1"/>
</dbReference>
<gene>
    <name evidence="2" type="ORF">BECKDK2373B_GA0170837_101227</name>
</gene>
<dbReference type="InterPro" id="IPR025714">
    <property type="entry name" value="Methyltranfer_dom"/>
</dbReference>
<dbReference type="PANTHER" id="PTHR43591">
    <property type="entry name" value="METHYLTRANSFERASE"/>
    <property type="match status" value="1"/>
</dbReference>
<sequence>MDGMDFPLSETIRETVYRLDGPLRWAIGENTALVRKGDVDIGATVLDVGAGTGYLSLPLAKAVGDTGHVVCLDTSPELLGVLRTKARQHRLEDRLRFEISNAEQIPFADNHFDAVFSSYTLHECGSRADVLLREMWRVLKPHRRLVLADYRAIEDRDQRGQIEAWYQAHGDNAGDDELHLRFSLAELERMLHEAGFSSVELCTWADFHMHAIAIK</sequence>
<dbReference type="EMBL" id="CAADEX010000012">
    <property type="protein sequence ID" value="VFJ46087.1"/>
    <property type="molecule type" value="Genomic_DNA"/>
</dbReference>
<evidence type="ECO:0000313" key="2">
    <source>
        <dbReference type="EMBL" id="VFJ46087.1"/>
    </source>
</evidence>
<organism evidence="2">
    <name type="scientific">Candidatus Kentrum sp. DK</name>
    <dbReference type="NCBI Taxonomy" id="2126562"/>
    <lineage>
        <taxon>Bacteria</taxon>
        <taxon>Pseudomonadati</taxon>
        <taxon>Pseudomonadota</taxon>
        <taxon>Gammaproteobacteria</taxon>
        <taxon>Candidatus Kentrum</taxon>
    </lineage>
</organism>
<dbReference type="AlphaFoldDB" id="A0A450S341"/>
<keyword evidence="2" id="KW-0489">Methyltransferase</keyword>
<name>A0A450S341_9GAMM</name>
<dbReference type="Gene3D" id="3.40.50.150">
    <property type="entry name" value="Vaccinia Virus protein VP39"/>
    <property type="match status" value="1"/>
</dbReference>
<reference evidence="2" key="1">
    <citation type="submission" date="2019-02" db="EMBL/GenBank/DDBJ databases">
        <authorList>
            <person name="Gruber-Vodicka R. H."/>
            <person name="Seah K. B. B."/>
        </authorList>
    </citation>
    <scope>NUCLEOTIDE SEQUENCE</scope>
    <source>
        <strain evidence="2">BECK_DK47</strain>
    </source>
</reference>
<accession>A0A450S341</accession>
<protein>
    <submittedName>
        <fullName evidence="2">Ubiquinone/menaquinone biosynthesis C-methylase UbiE</fullName>
    </submittedName>
</protein>
<dbReference type="GO" id="GO:0032259">
    <property type="term" value="P:methylation"/>
    <property type="evidence" value="ECO:0007669"/>
    <property type="project" value="UniProtKB-KW"/>
</dbReference>